<keyword evidence="5" id="KW-0808">Transferase</keyword>
<dbReference type="OrthoDB" id="9780487at2"/>
<comment type="catalytic activity">
    <reaction evidence="1">
        <text>ATP + protein L-histidine = ADP + protein N-phospho-L-histidine.</text>
        <dbReference type="EC" id="2.7.13.3"/>
    </reaction>
</comment>
<organism evidence="15 16">
    <name type="scientific">Bacillus swezeyi</name>
    <dbReference type="NCBI Taxonomy" id="1925020"/>
    <lineage>
        <taxon>Bacteria</taxon>
        <taxon>Bacillati</taxon>
        <taxon>Bacillota</taxon>
        <taxon>Bacilli</taxon>
        <taxon>Bacillales</taxon>
        <taxon>Bacillaceae</taxon>
        <taxon>Bacillus</taxon>
    </lineage>
</organism>
<dbReference type="RefSeq" id="WP_076761061.1">
    <property type="nucleotide sequence ID" value="NZ_JARMMH010000011.1"/>
</dbReference>
<dbReference type="EC" id="2.7.13.3" evidence="3"/>
<reference evidence="15 16" key="1">
    <citation type="submission" date="2017-01" db="EMBL/GenBank/DDBJ databases">
        <title>Bacillus phylogenomics.</title>
        <authorList>
            <person name="Dunlap C."/>
        </authorList>
    </citation>
    <scope>NUCLEOTIDE SEQUENCE [LARGE SCALE GENOMIC DNA]</scope>
    <source>
        <strain evidence="15 16">NRRL B-41282</strain>
    </source>
</reference>
<keyword evidence="4" id="KW-1003">Cell membrane</keyword>
<evidence type="ECO:0000256" key="9">
    <source>
        <dbReference type="ARBA" id="ARBA00022840"/>
    </source>
</evidence>
<evidence type="ECO:0000259" key="14">
    <source>
        <dbReference type="PROSITE" id="PS50109"/>
    </source>
</evidence>
<accession>A0A1R1RY62</accession>
<dbReference type="GO" id="GO:0000155">
    <property type="term" value="F:phosphorelay sensor kinase activity"/>
    <property type="evidence" value="ECO:0007669"/>
    <property type="project" value="TreeGrafter"/>
</dbReference>
<keyword evidence="11" id="KW-0902">Two-component regulatory system</keyword>
<dbReference type="AlphaFoldDB" id="A0A1R1Q8Z1"/>
<keyword evidence="7" id="KW-0547">Nucleotide-binding</keyword>
<dbReference type="Proteomes" id="UP000187367">
    <property type="component" value="Unassembled WGS sequence"/>
</dbReference>
<evidence type="ECO:0000313" key="16">
    <source>
        <dbReference type="Proteomes" id="UP000187367"/>
    </source>
</evidence>
<protein>
    <recommendedName>
        <fullName evidence="3">histidine kinase</fullName>
        <ecNumber evidence="3">2.7.13.3</ecNumber>
    </recommendedName>
</protein>
<keyword evidence="9" id="KW-0067">ATP-binding</keyword>
<dbReference type="InterPro" id="IPR050351">
    <property type="entry name" value="BphY/WalK/GraS-like"/>
</dbReference>
<dbReference type="SMART" id="SM00387">
    <property type="entry name" value="HATPase_c"/>
    <property type="match status" value="1"/>
</dbReference>
<evidence type="ECO:0000313" key="15">
    <source>
        <dbReference type="EMBL" id="OMH99149.1"/>
    </source>
</evidence>
<dbReference type="PANTHER" id="PTHR45453">
    <property type="entry name" value="PHOSPHATE REGULON SENSOR PROTEIN PHOR"/>
    <property type="match status" value="1"/>
</dbReference>
<dbReference type="Gene3D" id="3.30.565.10">
    <property type="entry name" value="Histidine kinase-like ATPase, C-terminal domain"/>
    <property type="match status" value="1"/>
</dbReference>
<dbReference type="InterPro" id="IPR005467">
    <property type="entry name" value="His_kinase_dom"/>
</dbReference>
<dbReference type="PANTHER" id="PTHR45453:SF2">
    <property type="entry name" value="HISTIDINE KINASE"/>
    <property type="match status" value="1"/>
</dbReference>
<feature type="transmembrane region" description="Helical" evidence="13">
    <location>
        <begin position="38"/>
        <end position="60"/>
    </location>
</feature>
<dbReference type="GO" id="GO:0004721">
    <property type="term" value="F:phosphoprotein phosphatase activity"/>
    <property type="evidence" value="ECO:0007669"/>
    <property type="project" value="TreeGrafter"/>
</dbReference>
<evidence type="ECO:0000256" key="12">
    <source>
        <dbReference type="ARBA" id="ARBA00023136"/>
    </source>
</evidence>
<feature type="domain" description="Histidine kinase" evidence="14">
    <location>
        <begin position="132"/>
        <end position="349"/>
    </location>
</feature>
<proteinExistence type="predicted"/>
<evidence type="ECO:0000256" key="1">
    <source>
        <dbReference type="ARBA" id="ARBA00000085"/>
    </source>
</evidence>
<dbReference type="GO" id="GO:0016036">
    <property type="term" value="P:cellular response to phosphate starvation"/>
    <property type="evidence" value="ECO:0007669"/>
    <property type="project" value="TreeGrafter"/>
</dbReference>
<keyword evidence="10 13" id="KW-1133">Transmembrane helix</keyword>
<accession>A0A1R1Q8Z1</accession>
<dbReference type="PROSITE" id="PS50109">
    <property type="entry name" value="HIS_KIN"/>
    <property type="match status" value="1"/>
</dbReference>
<sequence length="357" mass="40739">MIKTYLQDRAWLILFSLLGTGFVVAAAALGVFESGGGISGANICYVFILTAAFLISGFAIDYGRQRSFLLQLKKQQADVSSMQTGEALKAYRPQTEEQEMWTALISDINKEYREKLAHFSRQRQQHVHFTNQWIHHMKTPVSVISLLIQDGKKQSDIQHIRLLLNDIEEENERFRYGLDMMLHMARLDHFSIDLKAEKIDVVQLLRDIINEEKRQFIKRRIFPKLKTADDSVYIYSDQKWLRVVFQQIVYNALKYSPQNKGAEIECLVEKKEDRTAISIIDRGIGIPAHDLPRVFDPFFTGENGRTQKEATGMGLYLSKEICRHLGHELSAASEPGKGTAITVTFSSSTLHGNVTKL</sequence>
<dbReference type="PRINTS" id="PR00344">
    <property type="entry name" value="BCTRLSENSOR"/>
</dbReference>
<evidence type="ECO:0000256" key="13">
    <source>
        <dbReference type="SAM" id="Phobius"/>
    </source>
</evidence>
<dbReference type="Pfam" id="PF02518">
    <property type="entry name" value="HATPase_c"/>
    <property type="match status" value="1"/>
</dbReference>
<dbReference type="GO" id="GO:0005886">
    <property type="term" value="C:plasma membrane"/>
    <property type="evidence" value="ECO:0007669"/>
    <property type="project" value="UniProtKB-SubCell"/>
</dbReference>
<feature type="transmembrane region" description="Helical" evidence="13">
    <location>
        <begin position="12"/>
        <end position="32"/>
    </location>
</feature>
<evidence type="ECO:0000256" key="7">
    <source>
        <dbReference type="ARBA" id="ARBA00022741"/>
    </source>
</evidence>
<evidence type="ECO:0000256" key="3">
    <source>
        <dbReference type="ARBA" id="ARBA00012438"/>
    </source>
</evidence>
<comment type="caution">
    <text evidence="15">The sequence shown here is derived from an EMBL/GenBank/DDBJ whole genome shotgun (WGS) entry which is preliminary data.</text>
</comment>
<dbReference type="SUPFAM" id="SSF55874">
    <property type="entry name" value="ATPase domain of HSP90 chaperone/DNA topoisomerase II/histidine kinase"/>
    <property type="match status" value="1"/>
</dbReference>
<evidence type="ECO:0000256" key="8">
    <source>
        <dbReference type="ARBA" id="ARBA00022777"/>
    </source>
</evidence>
<evidence type="ECO:0000256" key="10">
    <source>
        <dbReference type="ARBA" id="ARBA00022989"/>
    </source>
</evidence>
<keyword evidence="8 15" id="KW-0418">Kinase</keyword>
<keyword evidence="12 13" id="KW-0472">Membrane</keyword>
<gene>
    <name evidence="15" type="ORF">BW143_20635</name>
</gene>
<evidence type="ECO:0000256" key="5">
    <source>
        <dbReference type="ARBA" id="ARBA00022679"/>
    </source>
</evidence>
<dbReference type="GO" id="GO:0005524">
    <property type="term" value="F:ATP binding"/>
    <property type="evidence" value="ECO:0007669"/>
    <property type="project" value="UniProtKB-KW"/>
</dbReference>
<keyword evidence="16" id="KW-1185">Reference proteome</keyword>
<comment type="subcellular location">
    <subcellularLocation>
        <location evidence="2">Cell membrane</location>
        <topology evidence="2">Multi-pass membrane protein</topology>
    </subcellularLocation>
</comment>
<evidence type="ECO:0000256" key="11">
    <source>
        <dbReference type="ARBA" id="ARBA00023012"/>
    </source>
</evidence>
<dbReference type="InterPro" id="IPR004358">
    <property type="entry name" value="Sig_transdc_His_kin-like_C"/>
</dbReference>
<dbReference type="EMBL" id="MTJL01000048">
    <property type="protein sequence ID" value="OMH99149.1"/>
    <property type="molecule type" value="Genomic_DNA"/>
</dbReference>
<evidence type="ECO:0000256" key="4">
    <source>
        <dbReference type="ARBA" id="ARBA00022475"/>
    </source>
</evidence>
<evidence type="ECO:0000256" key="6">
    <source>
        <dbReference type="ARBA" id="ARBA00022692"/>
    </source>
</evidence>
<dbReference type="InterPro" id="IPR036890">
    <property type="entry name" value="HATPase_C_sf"/>
</dbReference>
<dbReference type="InterPro" id="IPR003594">
    <property type="entry name" value="HATPase_dom"/>
</dbReference>
<evidence type="ECO:0000256" key="2">
    <source>
        <dbReference type="ARBA" id="ARBA00004651"/>
    </source>
</evidence>
<name>A0A1R1Q8Z1_9BACI</name>
<keyword evidence="6 13" id="KW-0812">Transmembrane</keyword>